<dbReference type="GO" id="GO:0005524">
    <property type="term" value="F:ATP binding"/>
    <property type="evidence" value="ECO:0007669"/>
    <property type="project" value="UniProtKB-KW"/>
</dbReference>
<dbReference type="RefSeq" id="WP_331805615.1">
    <property type="nucleotide sequence ID" value="NZ_JAZHPM010000023.1"/>
</dbReference>
<reference evidence="8 9" key="1">
    <citation type="submission" date="2024-01" db="EMBL/GenBank/DDBJ databases">
        <title>Survival strategy associated with biotechnological potential of Virgibacillus dokdonensis T4.6 isolated from salt-fermented shrimp paste.</title>
        <authorList>
            <person name="Doan T.V."/>
            <person name="Quach N.T."/>
            <person name="Phi Q.-T."/>
        </authorList>
    </citation>
    <scope>NUCLEOTIDE SEQUENCE [LARGE SCALE GENOMIC DNA]</scope>
    <source>
        <strain evidence="8 9">T4.6</strain>
    </source>
</reference>
<keyword evidence="6" id="KW-0812">Transmembrane</keyword>
<dbReference type="InterPro" id="IPR015860">
    <property type="entry name" value="ABC_transpr_TagH-like"/>
</dbReference>
<dbReference type="InterPro" id="IPR050683">
    <property type="entry name" value="Bact_Polysacc_Export_ATP-bd"/>
</dbReference>
<dbReference type="CDD" id="cd03220">
    <property type="entry name" value="ABC_KpsT_Wzt"/>
    <property type="match status" value="1"/>
</dbReference>
<dbReference type="InterPro" id="IPR003439">
    <property type="entry name" value="ABC_transporter-like_ATP-bd"/>
</dbReference>
<evidence type="ECO:0000259" key="7">
    <source>
        <dbReference type="PROSITE" id="PS50893"/>
    </source>
</evidence>
<dbReference type="SUPFAM" id="SSF52540">
    <property type="entry name" value="P-loop containing nucleoside triphosphate hydrolases"/>
    <property type="match status" value="1"/>
</dbReference>
<keyword evidence="9" id="KW-1185">Reference proteome</keyword>
<keyword evidence="4 8" id="KW-0067">ATP-binding</keyword>
<feature type="transmembrane region" description="Helical" evidence="6">
    <location>
        <begin position="284"/>
        <end position="303"/>
    </location>
</feature>
<evidence type="ECO:0000256" key="2">
    <source>
        <dbReference type="ARBA" id="ARBA00022448"/>
    </source>
</evidence>
<keyword evidence="3" id="KW-0547">Nucleotide-binding</keyword>
<name>A0ABU7VJK9_9BACI</name>
<keyword evidence="5" id="KW-1278">Translocase</keyword>
<dbReference type="InterPro" id="IPR017871">
    <property type="entry name" value="ABC_transporter-like_CS"/>
</dbReference>
<dbReference type="InterPro" id="IPR003593">
    <property type="entry name" value="AAA+_ATPase"/>
</dbReference>
<dbReference type="NCBIfam" id="NF010066">
    <property type="entry name" value="PRK13546.1"/>
    <property type="match status" value="1"/>
</dbReference>
<evidence type="ECO:0000256" key="1">
    <source>
        <dbReference type="ARBA" id="ARBA00005417"/>
    </source>
</evidence>
<dbReference type="InterPro" id="IPR027417">
    <property type="entry name" value="P-loop_NTPase"/>
</dbReference>
<dbReference type="PROSITE" id="PS00211">
    <property type="entry name" value="ABC_TRANSPORTER_1"/>
    <property type="match status" value="1"/>
</dbReference>
<protein>
    <submittedName>
        <fullName evidence="8">Teichoic acids export ABC transporter ATP-binding subunit TagH</fullName>
    </submittedName>
</protein>
<dbReference type="Proteomes" id="UP001356080">
    <property type="component" value="Unassembled WGS sequence"/>
</dbReference>
<feature type="domain" description="ABC transporter" evidence="7">
    <location>
        <begin position="6"/>
        <end position="245"/>
    </location>
</feature>
<dbReference type="SMART" id="SM00382">
    <property type="entry name" value="AAA"/>
    <property type="match status" value="1"/>
</dbReference>
<comment type="similarity">
    <text evidence="1">Belongs to the ABC transporter superfamily.</text>
</comment>
<keyword evidence="6" id="KW-1133">Transmembrane helix</keyword>
<dbReference type="Pfam" id="PF00005">
    <property type="entry name" value="ABC_tran"/>
    <property type="match status" value="1"/>
</dbReference>
<comment type="caution">
    <text evidence="8">The sequence shown here is derived from an EMBL/GenBank/DDBJ whole genome shotgun (WGS) entry which is preliminary data.</text>
</comment>
<keyword evidence="2" id="KW-0813">Transport</keyword>
<evidence type="ECO:0000256" key="3">
    <source>
        <dbReference type="ARBA" id="ARBA00022741"/>
    </source>
</evidence>
<sequence>MKAKKVEFENVSKKFSLHAKKSQKVLNLFSVRTKQTKEFIALNNISFEVYEGETIGLVGLNGSGKSTLSNILGGVIQPSEGKLEINGETSLIAISAGLNGSLSGVENIELKCLMHGLTKAKIKEITPSIIDFADIGDYIFQPVKDYSSGMKSRLGFAISVHTNPDILIIDEALSVGDSTFAQKCLNKMNEFKEEGKTIFFISHSAGQMKKFCDRVIWLHYGAVKEIGDATEVIDNYQKFTKWFNNLSNENKKKHKQEMLAKQLSLVDHKKSHVTEDRTSRLKILLKNGIVILPVLIFTTFMLLGF</sequence>
<evidence type="ECO:0000256" key="6">
    <source>
        <dbReference type="SAM" id="Phobius"/>
    </source>
</evidence>
<evidence type="ECO:0000256" key="5">
    <source>
        <dbReference type="ARBA" id="ARBA00022967"/>
    </source>
</evidence>
<keyword evidence="6" id="KW-0472">Membrane</keyword>
<dbReference type="Gene3D" id="3.40.50.300">
    <property type="entry name" value="P-loop containing nucleotide triphosphate hydrolases"/>
    <property type="match status" value="1"/>
</dbReference>
<evidence type="ECO:0000256" key="4">
    <source>
        <dbReference type="ARBA" id="ARBA00022840"/>
    </source>
</evidence>
<organism evidence="8 9">
    <name type="scientific">Virgibacillus dokdonensis</name>
    <dbReference type="NCBI Taxonomy" id="302167"/>
    <lineage>
        <taxon>Bacteria</taxon>
        <taxon>Bacillati</taxon>
        <taxon>Bacillota</taxon>
        <taxon>Bacilli</taxon>
        <taxon>Bacillales</taxon>
        <taxon>Bacillaceae</taxon>
        <taxon>Virgibacillus</taxon>
    </lineage>
</organism>
<dbReference type="PANTHER" id="PTHR46743:SF2">
    <property type="entry name" value="TEICHOIC ACIDS EXPORT ATP-BINDING PROTEIN TAGH"/>
    <property type="match status" value="1"/>
</dbReference>
<accession>A0ABU7VJK9</accession>
<gene>
    <name evidence="8" type="primary">tagH</name>
    <name evidence="8" type="ORF">V2W34_13185</name>
</gene>
<proteinExistence type="inferred from homology"/>
<dbReference type="PROSITE" id="PS50893">
    <property type="entry name" value="ABC_TRANSPORTER_2"/>
    <property type="match status" value="1"/>
</dbReference>
<evidence type="ECO:0000313" key="9">
    <source>
        <dbReference type="Proteomes" id="UP001356080"/>
    </source>
</evidence>
<dbReference type="EMBL" id="JAZHPM010000023">
    <property type="protein sequence ID" value="MEF2292948.1"/>
    <property type="molecule type" value="Genomic_DNA"/>
</dbReference>
<dbReference type="PANTHER" id="PTHR46743">
    <property type="entry name" value="TEICHOIC ACIDS EXPORT ATP-BINDING PROTEIN TAGH"/>
    <property type="match status" value="1"/>
</dbReference>
<evidence type="ECO:0000313" key="8">
    <source>
        <dbReference type="EMBL" id="MEF2292948.1"/>
    </source>
</evidence>